<comment type="caution">
    <text evidence="3">The sequence shown here is derived from an EMBL/GenBank/DDBJ whole genome shotgun (WGS) entry which is preliminary data.</text>
</comment>
<protein>
    <submittedName>
        <fullName evidence="3">Uncharacterized protein</fullName>
    </submittedName>
</protein>
<feature type="compositionally biased region" description="Basic residues" evidence="2">
    <location>
        <begin position="57"/>
        <end position="69"/>
    </location>
</feature>
<feature type="region of interest" description="Disordered" evidence="2">
    <location>
        <begin position="28"/>
        <end position="69"/>
    </location>
</feature>
<proteinExistence type="predicted"/>
<feature type="region of interest" description="Disordered" evidence="2">
    <location>
        <begin position="509"/>
        <end position="552"/>
    </location>
</feature>
<evidence type="ECO:0000313" key="4">
    <source>
        <dbReference type="Proteomes" id="UP000760860"/>
    </source>
</evidence>
<dbReference type="Proteomes" id="UP000760860">
    <property type="component" value="Unassembled WGS sequence"/>
</dbReference>
<dbReference type="VEuPathDB" id="FungiDB:PC110_g16662"/>
<dbReference type="CDD" id="cd14686">
    <property type="entry name" value="bZIP"/>
    <property type="match status" value="1"/>
</dbReference>
<feature type="compositionally biased region" description="Basic residues" evidence="2">
    <location>
        <begin position="522"/>
        <end position="536"/>
    </location>
</feature>
<evidence type="ECO:0000256" key="1">
    <source>
        <dbReference type="SAM" id="Coils"/>
    </source>
</evidence>
<organism evidence="3 4">
    <name type="scientific">Phytophthora cactorum</name>
    <dbReference type="NCBI Taxonomy" id="29920"/>
    <lineage>
        <taxon>Eukaryota</taxon>
        <taxon>Sar</taxon>
        <taxon>Stramenopiles</taxon>
        <taxon>Oomycota</taxon>
        <taxon>Peronosporomycetes</taxon>
        <taxon>Peronosporales</taxon>
        <taxon>Peronosporaceae</taxon>
        <taxon>Phytophthora</taxon>
    </lineage>
</organism>
<reference evidence="3" key="1">
    <citation type="submission" date="2018-05" db="EMBL/GenBank/DDBJ databases">
        <title>Effector identification in a new, highly contiguous assembly of the strawberry crown rot pathogen Phytophthora cactorum.</title>
        <authorList>
            <person name="Armitage A.D."/>
            <person name="Nellist C.F."/>
            <person name="Bates H."/>
            <person name="Vickerstaff R.J."/>
            <person name="Harrison R.J."/>
        </authorList>
    </citation>
    <scope>NUCLEOTIDE SEQUENCE</scope>
    <source>
        <strain evidence="3">P421</strain>
    </source>
</reference>
<name>A0A8T1I2V5_9STRA</name>
<dbReference type="AlphaFoldDB" id="A0A8T1I2V5"/>
<sequence length="880" mass="98453">MSGFLPLEDLEPTLSDVLAFIDTFDSDTTASTASSSSSDNGNSPRPSPSPQSAVERRKTRKAAASRRCQQKKRAELLALRAQVTALESRLKELSTEKRTGSVGTRLDRNQRLSVTQLWRDKALLEQQLRRQSEERNRQLMAVVARQSSVAQTVRNVLNGVTNVVNIEEALRTPPPTNTPSVLEGFVPNLHDAIYGELSANLSRMYVDVNTRFTSLGTIMIQDVSTGVHVMTDAVTGVPFVELKTATTTSLSLKDTEKVVMCLKACHYNRYRKYLTELGVKKETEYELRDEEMALALSCLSLSRSYEEENRRMLTFSTLVCDHPTESELRFREEGFVVATRSPINPLAGTVIQSCYRLTPEISSGQVSGVAIKDATKISATEPSRDPSNLLDNNAEDRGYLSQYRVHHRYMYVKTSVLIQHCARTHRAITEQNSAPQYIMSFLATEEDKSILNEALAFIEACGSGETSTISVDTTDDSSGLDDVPSLDDLINSNSLELLNGIAAINGAESSATTPTTLPPKAKTQKPKQKSAKKRRVRSAETSSTGLQRRKRAELASLREQVEELQGVLDQLKHAGHLSLFQSVDGAEPSSAPEGETQWHGRAIEQYRLRLQAEKVHRHLIAITKNHNKVREALCGVLQKRSVLYGMDYLKNDKLPRRGAALSGVSPVDSWMAQLENTAEHLRLLSSRFEIKQQLLTSVNNAMQFKYDERRKTKIIEFETTTPLNCSLQEASSFLWSDFRSDRILGTKPDTLIKKTMLTMPSCKGAIIAEKLHFLRKYQYEGQMVLTWADIMVLPGKRELQFRTEGIILLSTSTANPDQTLCRSFLKLYLDINDVGCQLRPEDVAYAQDIVLGAMAMKLRLYWQSFQNMLIDGANRTSCIC</sequence>
<keyword evidence="1" id="KW-0175">Coiled coil</keyword>
<feature type="coiled-coil region" evidence="1">
    <location>
        <begin position="69"/>
        <end position="96"/>
    </location>
</feature>
<dbReference type="VEuPathDB" id="FungiDB:PC110_g16663"/>
<evidence type="ECO:0000313" key="3">
    <source>
        <dbReference type="EMBL" id="KAG3218168.1"/>
    </source>
</evidence>
<feature type="compositionally biased region" description="Low complexity" evidence="2">
    <location>
        <begin position="28"/>
        <end position="44"/>
    </location>
</feature>
<feature type="compositionally biased region" description="Low complexity" evidence="2">
    <location>
        <begin position="509"/>
        <end position="521"/>
    </location>
</feature>
<gene>
    <name evidence="3" type="ORF">PC129_g11018</name>
</gene>
<accession>A0A8T1I2V5</accession>
<evidence type="ECO:0000256" key="2">
    <source>
        <dbReference type="SAM" id="MobiDB-lite"/>
    </source>
</evidence>
<dbReference type="EMBL" id="RCMV01000379">
    <property type="protein sequence ID" value="KAG3218168.1"/>
    <property type="molecule type" value="Genomic_DNA"/>
</dbReference>